<dbReference type="EMBL" id="MN448299">
    <property type="protein sequence ID" value="QFG75111.1"/>
    <property type="molecule type" value="Genomic_DNA"/>
</dbReference>
<protein>
    <submittedName>
        <fullName evidence="1">Uncharacterized protein</fullName>
    </submittedName>
</protein>
<organism evidence="1">
    <name type="scientific">Megaviridae environmental sample</name>
    <dbReference type="NCBI Taxonomy" id="1737588"/>
    <lineage>
        <taxon>Viruses</taxon>
        <taxon>Varidnaviria</taxon>
        <taxon>Bamfordvirae</taxon>
        <taxon>Nucleocytoviricota</taxon>
        <taxon>Megaviricetes</taxon>
        <taxon>Imitervirales</taxon>
        <taxon>Mimiviridae</taxon>
        <taxon>environmental samples</taxon>
    </lineage>
</organism>
<accession>A0A5J6VP19</accession>
<sequence length="73" mass="8736">MTDNNHLNIDYYLFKKMCFIYNALENGWSIQKKGEAYCLIKKHGGKKEIFTDDYLSRYMNEYLKTPIIKNNTT</sequence>
<proteinExistence type="predicted"/>
<name>A0A5J6VP19_9VIRU</name>
<reference evidence="1" key="1">
    <citation type="journal article" date="2019" name="Philos. Trans. R. Soc. Lond., B, Biol. Sci.">
        <title>Targeted metagenomic recovery of four divergent viruses reveals shared and distinctive characteristics of giant viruses of marine eukaryotes.</title>
        <authorList>
            <person name="Needham D.M."/>
            <person name="Poirier C."/>
            <person name="Hehenberger E."/>
            <person name="Jimenez V."/>
            <person name="Swalwell J.E."/>
            <person name="Santoro A.E."/>
            <person name="Worden A.Z."/>
        </authorList>
    </citation>
    <scope>NUCLEOTIDE SEQUENCE</scope>
    <source>
        <strain evidence="1">OPacV-421</strain>
    </source>
</reference>
<evidence type="ECO:0000313" key="1">
    <source>
        <dbReference type="EMBL" id="QFG75111.1"/>
    </source>
</evidence>